<name>A0ABQ6G830_9BACL</name>
<evidence type="ECO:0000313" key="1">
    <source>
        <dbReference type="EMBL" id="GLX66762.1"/>
    </source>
</evidence>
<dbReference type="EMBL" id="BSSQ01000004">
    <property type="protein sequence ID" value="GLX66762.1"/>
    <property type="molecule type" value="Genomic_DNA"/>
</dbReference>
<evidence type="ECO:0000313" key="2">
    <source>
        <dbReference type="Proteomes" id="UP001157114"/>
    </source>
</evidence>
<dbReference type="Proteomes" id="UP001157114">
    <property type="component" value="Unassembled WGS sequence"/>
</dbReference>
<accession>A0ABQ6G830</accession>
<keyword evidence="2" id="KW-1185">Reference proteome</keyword>
<sequence>MNAAVHNAVYDSQWNVERTHVSGSKHNMPYYFARIDKNPFIVEKEALYLLQTDASVPQFKFVQFHIGWFSSYSIHVTVEYPGAFGISRKLDLHYTEKVIAFKHETGPENYRSEKQP</sequence>
<proteinExistence type="predicted"/>
<organism evidence="1 2">
    <name type="scientific">Paenibacillus glycanilyticus</name>
    <dbReference type="NCBI Taxonomy" id="126569"/>
    <lineage>
        <taxon>Bacteria</taxon>
        <taxon>Bacillati</taxon>
        <taxon>Bacillota</taxon>
        <taxon>Bacilli</taxon>
        <taxon>Bacillales</taxon>
        <taxon>Paenibacillaceae</taxon>
        <taxon>Paenibacillus</taxon>
    </lineage>
</organism>
<gene>
    <name evidence="1" type="ORF">MU1_11060</name>
</gene>
<reference evidence="1 2" key="1">
    <citation type="submission" date="2023-03" db="EMBL/GenBank/DDBJ databases">
        <title>Draft genome sequence of the bacteria which degrade cell wall of Tricholomamatutake.</title>
        <authorList>
            <person name="Konishi Y."/>
            <person name="Fukuta Y."/>
            <person name="Shirasaka N."/>
        </authorList>
    </citation>
    <scope>NUCLEOTIDE SEQUENCE [LARGE SCALE GENOMIC DNA]</scope>
    <source>
        <strain evidence="2">mu1</strain>
    </source>
</reference>
<protein>
    <submittedName>
        <fullName evidence="1">Uncharacterized protein</fullName>
    </submittedName>
</protein>
<comment type="caution">
    <text evidence="1">The sequence shown here is derived from an EMBL/GenBank/DDBJ whole genome shotgun (WGS) entry which is preliminary data.</text>
</comment>